<protein>
    <submittedName>
        <fullName evidence="1">Uncharacterized protein</fullName>
    </submittedName>
</protein>
<dbReference type="Proteomes" id="UP001524642">
    <property type="component" value="Unassembled WGS sequence"/>
</dbReference>
<proteinExistence type="predicted"/>
<organism evidence="1 2">
    <name type="scientific">Roseomonas populi</name>
    <dbReference type="NCBI Taxonomy" id="3121582"/>
    <lineage>
        <taxon>Bacteria</taxon>
        <taxon>Pseudomonadati</taxon>
        <taxon>Pseudomonadota</taxon>
        <taxon>Alphaproteobacteria</taxon>
        <taxon>Acetobacterales</taxon>
        <taxon>Roseomonadaceae</taxon>
        <taxon>Roseomonas</taxon>
    </lineage>
</organism>
<gene>
    <name evidence="1" type="ORF">NRP21_19795</name>
</gene>
<sequence length="49" mass="5549">MRVDRVVRVVRRFGDFGERWGRDITPLVAGRGIDDPWAEGGLQQAPPML</sequence>
<dbReference type="EMBL" id="JANJOU010000019">
    <property type="protein sequence ID" value="MCR0984304.1"/>
    <property type="molecule type" value="Genomic_DNA"/>
</dbReference>
<reference evidence="1 2" key="1">
    <citation type="submission" date="2022-06" db="EMBL/GenBank/DDBJ databases">
        <title>Roseomonas CN29.</title>
        <authorList>
            <person name="Cheng Y."/>
            <person name="He X."/>
        </authorList>
    </citation>
    <scope>NUCLEOTIDE SEQUENCE [LARGE SCALE GENOMIC DNA]</scope>
    <source>
        <strain evidence="1 2">CN29</strain>
    </source>
</reference>
<accession>A0ABT1XBD1</accession>
<evidence type="ECO:0000313" key="2">
    <source>
        <dbReference type="Proteomes" id="UP001524642"/>
    </source>
</evidence>
<dbReference type="RefSeq" id="WP_257717955.1">
    <property type="nucleotide sequence ID" value="NZ_JANJOU010000019.1"/>
</dbReference>
<evidence type="ECO:0000313" key="1">
    <source>
        <dbReference type="EMBL" id="MCR0984304.1"/>
    </source>
</evidence>
<name>A0ABT1XBD1_9PROT</name>
<comment type="caution">
    <text evidence="1">The sequence shown here is derived from an EMBL/GenBank/DDBJ whole genome shotgun (WGS) entry which is preliminary data.</text>
</comment>
<keyword evidence="2" id="KW-1185">Reference proteome</keyword>